<comment type="caution">
    <text evidence="3">The sequence shown here is derived from an EMBL/GenBank/DDBJ whole genome shotgun (WGS) entry which is preliminary data.</text>
</comment>
<feature type="region of interest" description="Disordered" evidence="1">
    <location>
        <begin position="1"/>
        <end position="21"/>
    </location>
</feature>
<feature type="transmembrane region" description="Helical" evidence="2">
    <location>
        <begin position="89"/>
        <end position="107"/>
    </location>
</feature>
<dbReference type="PANTHER" id="PTHR34936:SF7">
    <property type="entry name" value="NADH-UBIQUINONE OXIDOREDUCTASE CHAIN 5"/>
    <property type="match status" value="1"/>
</dbReference>
<proteinExistence type="predicted"/>
<reference evidence="4" key="1">
    <citation type="journal article" date="2020" name="Nat. Commun.">
        <title>Genome assembly of wild tea tree DASZ reveals pedigree and selection history of tea varieties.</title>
        <authorList>
            <person name="Zhang W."/>
            <person name="Zhang Y."/>
            <person name="Qiu H."/>
            <person name="Guo Y."/>
            <person name="Wan H."/>
            <person name="Zhang X."/>
            <person name="Scossa F."/>
            <person name="Alseekh S."/>
            <person name="Zhang Q."/>
            <person name="Wang P."/>
            <person name="Xu L."/>
            <person name="Schmidt M.H."/>
            <person name="Jia X."/>
            <person name="Li D."/>
            <person name="Zhu A."/>
            <person name="Guo F."/>
            <person name="Chen W."/>
            <person name="Ni D."/>
            <person name="Usadel B."/>
            <person name="Fernie A.R."/>
            <person name="Wen W."/>
        </authorList>
    </citation>
    <scope>NUCLEOTIDE SEQUENCE [LARGE SCALE GENOMIC DNA]</scope>
    <source>
        <strain evidence="4">cv. G240</strain>
    </source>
</reference>
<gene>
    <name evidence="3" type="ORF">HYC85_008798</name>
</gene>
<organism evidence="3 4">
    <name type="scientific">Camellia sinensis</name>
    <name type="common">Tea plant</name>
    <name type="synonym">Thea sinensis</name>
    <dbReference type="NCBI Taxonomy" id="4442"/>
    <lineage>
        <taxon>Eukaryota</taxon>
        <taxon>Viridiplantae</taxon>
        <taxon>Streptophyta</taxon>
        <taxon>Embryophyta</taxon>
        <taxon>Tracheophyta</taxon>
        <taxon>Spermatophyta</taxon>
        <taxon>Magnoliopsida</taxon>
        <taxon>eudicotyledons</taxon>
        <taxon>Gunneridae</taxon>
        <taxon>Pentapetalae</taxon>
        <taxon>asterids</taxon>
        <taxon>Ericales</taxon>
        <taxon>Theaceae</taxon>
        <taxon>Camellia</taxon>
    </lineage>
</organism>
<sequence>MTFQDLRDFRERDSGGGNESMITRSNLAEQLREYQIRSKYDWASVSIFSSTSNLTHSRVDVVIFVIWELVILASLVFSAVSLYVRHIKLAFILVCITLLLFVCMKITKQVRLARKKKRRMLLPLSM</sequence>
<dbReference type="Proteomes" id="UP000593564">
    <property type="component" value="Unassembled WGS sequence"/>
</dbReference>
<evidence type="ECO:0000313" key="3">
    <source>
        <dbReference type="EMBL" id="KAF5955942.1"/>
    </source>
</evidence>
<evidence type="ECO:0000256" key="2">
    <source>
        <dbReference type="SAM" id="Phobius"/>
    </source>
</evidence>
<feature type="transmembrane region" description="Helical" evidence="2">
    <location>
        <begin position="61"/>
        <end position="83"/>
    </location>
</feature>
<keyword evidence="2" id="KW-0472">Membrane</keyword>
<feature type="compositionally biased region" description="Basic and acidic residues" evidence="1">
    <location>
        <begin position="1"/>
        <end position="14"/>
    </location>
</feature>
<evidence type="ECO:0000256" key="1">
    <source>
        <dbReference type="SAM" id="MobiDB-lite"/>
    </source>
</evidence>
<protein>
    <submittedName>
        <fullName evidence="3">Uncharacterized protein</fullName>
    </submittedName>
</protein>
<accession>A0A7J7HSW2</accession>
<keyword evidence="2" id="KW-0812">Transmembrane</keyword>
<dbReference type="PANTHER" id="PTHR34936">
    <property type="entry name" value="EXPRESSED PROTEIN"/>
    <property type="match status" value="1"/>
</dbReference>
<dbReference type="EMBL" id="JACBKZ010000003">
    <property type="protein sequence ID" value="KAF5955942.1"/>
    <property type="molecule type" value="Genomic_DNA"/>
</dbReference>
<reference evidence="3 4" key="2">
    <citation type="submission" date="2020-07" db="EMBL/GenBank/DDBJ databases">
        <title>Genome assembly of wild tea tree DASZ reveals pedigree and selection history of tea varieties.</title>
        <authorList>
            <person name="Zhang W."/>
        </authorList>
    </citation>
    <scope>NUCLEOTIDE SEQUENCE [LARGE SCALE GENOMIC DNA]</scope>
    <source>
        <strain evidence="4">cv. G240</strain>
        <tissue evidence="3">Leaf</tissue>
    </source>
</reference>
<keyword evidence="4" id="KW-1185">Reference proteome</keyword>
<name>A0A7J7HSW2_CAMSI</name>
<evidence type="ECO:0000313" key="4">
    <source>
        <dbReference type="Proteomes" id="UP000593564"/>
    </source>
</evidence>
<keyword evidence="2" id="KW-1133">Transmembrane helix</keyword>
<dbReference type="AlphaFoldDB" id="A0A7J7HSW2"/>